<evidence type="ECO:0000313" key="3">
    <source>
        <dbReference type="Proteomes" id="UP000094243"/>
    </source>
</evidence>
<accession>A0A1E3RUU1</accession>
<evidence type="ECO:0000313" key="2">
    <source>
        <dbReference type="EMBL" id="ODQ93675.1"/>
    </source>
</evidence>
<dbReference type="OrthoDB" id="4762505at2"/>
<reference evidence="3" key="1">
    <citation type="submission" date="2016-09" db="EMBL/GenBank/DDBJ databases">
        <authorList>
            <person name="Greninger A.L."/>
            <person name="Jerome K.R."/>
            <person name="Mcnair B."/>
            <person name="Wallis C."/>
            <person name="Fang F."/>
        </authorList>
    </citation>
    <scope>NUCLEOTIDE SEQUENCE [LARGE SCALE GENOMIC DNA]</scope>
    <source>
        <strain evidence="3">M7</strain>
    </source>
</reference>
<feature type="signal peptide" evidence="1">
    <location>
        <begin position="1"/>
        <end position="26"/>
    </location>
</feature>
<dbReference type="EMBL" id="MIGZ01000061">
    <property type="protein sequence ID" value="ODQ93675.1"/>
    <property type="molecule type" value="Genomic_DNA"/>
</dbReference>
<organism evidence="2 3">
    <name type="scientific">Mycolicibacterium holsaticum</name>
    <dbReference type="NCBI Taxonomy" id="152142"/>
    <lineage>
        <taxon>Bacteria</taxon>
        <taxon>Bacillati</taxon>
        <taxon>Actinomycetota</taxon>
        <taxon>Actinomycetes</taxon>
        <taxon>Mycobacteriales</taxon>
        <taxon>Mycobacteriaceae</taxon>
        <taxon>Mycolicibacterium</taxon>
    </lineage>
</organism>
<comment type="caution">
    <text evidence="2">The sequence shown here is derived from an EMBL/GenBank/DDBJ whole genome shotgun (WGS) entry which is preliminary data.</text>
</comment>
<dbReference type="AlphaFoldDB" id="A0A1E3RUU1"/>
<dbReference type="Proteomes" id="UP000094243">
    <property type="component" value="Unassembled WGS sequence"/>
</dbReference>
<gene>
    <name evidence="2" type="ORF">BHQ17_12275</name>
</gene>
<sequence>MRASWNVAAAVAAAGIVLAPATGAFAQPAPSGNAQQTIGQLEASGYDVVIDRVGSGPISRCVVTSVRNPQEVTQTVAVGKGKDRELITVVVSRSITVSLNCAA</sequence>
<evidence type="ECO:0008006" key="4">
    <source>
        <dbReference type="Google" id="ProtNLM"/>
    </source>
</evidence>
<dbReference type="RefSeq" id="WP_069405476.1">
    <property type="nucleotide sequence ID" value="NZ_JBHRZJ010000002.1"/>
</dbReference>
<keyword evidence="3" id="KW-1185">Reference proteome</keyword>
<protein>
    <recommendedName>
        <fullName evidence="4">PASTA domain-containing protein</fullName>
    </recommendedName>
</protein>
<evidence type="ECO:0000256" key="1">
    <source>
        <dbReference type="SAM" id="SignalP"/>
    </source>
</evidence>
<keyword evidence="1" id="KW-0732">Signal</keyword>
<proteinExistence type="predicted"/>
<feature type="chain" id="PRO_5009135239" description="PASTA domain-containing protein" evidence="1">
    <location>
        <begin position="27"/>
        <end position="103"/>
    </location>
</feature>
<name>A0A1E3RUU1_9MYCO</name>